<name>A0ACA9KJ41_9GLOM</name>
<proteinExistence type="predicted"/>
<keyword evidence="2" id="KW-1185">Reference proteome</keyword>
<protein>
    <submittedName>
        <fullName evidence="1">245_t:CDS:1</fullName>
    </submittedName>
</protein>
<accession>A0ACA9KJ41</accession>
<comment type="caution">
    <text evidence="1">The sequence shown here is derived from an EMBL/GenBank/DDBJ whole genome shotgun (WGS) entry which is preliminary data.</text>
</comment>
<dbReference type="Proteomes" id="UP000789702">
    <property type="component" value="Unassembled WGS sequence"/>
</dbReference>
<evidence type="ECO:0000313" key="2">
    <source>
        <dbReference type="Proteomes" id="UP000789702"/>
    </source>
</evidence>
<dbReference type="EMBL" id="CAJVPU010001282">
    <property type="protein sequence ID" value="CAG8476551.1"/>
    <property type="molecule type" value="Genomic_DNA"/>
</dbReference>
<reference evidence="1" key="1">
    <citation type="submission" date="2021-06" db="EMBL/GenBank/DDBJ databases">
        <authorList>
            <person name="Kallberg Y."/>
            <person name="Tangrot J."/>
            <person name="Rosling A."/>
        </authorList>
    </citation>
    <scope>NUCLEOTIDE SEQUENCE</scope>
    <source>
        <strain evidence="1">IL203A</strain>
    </source>
</reference>
<organism evidence="1 2">
    <name type="scientific">Dentiscutata heterogama</name>
    <dbReference type="NCBI Taxonomy" id="1316150"/>
    <lineage>
        <taxon>Eukaryota</taxon>
        <taxon>Fungi</taxon>
        <taxon>Fungi incertae sedis</taxon>
        <taxon>Mucoromycota</taxon>
        <taxon>Glomeromycotina</taxon>
        <taxon>Glomeromycetes</taxon>
        <taxon>Diversisporales</taxon>
        <taxon>Gigasporaceae</taxon>
        <taxon>Dentiscutata</taxon>
    </lineage>
</organism>
<evidence type="ECO:0000313" key="1">
    <source>
        <dbReference type="EMBL" id="CAG8476551.1"/>
    </source>
</evidence>
<sequence length="486" mass="54740">TVQIVVKTPTGQTLELDALPSDTIKELKEKIHARNNCSFHGISFKGNKLDDSIKLSDIEAENGCVFYCYIQIFVRTPNNETLELDALPSDTIKELKEKIHARNNWSFHGISFEGNKLDDNSRISDIGAENGCTFYCCIQIFVRTPTNETLELDALTSDTVKELKDKIQTRIICSFHGISFKGNKLDGSIRLSDIGTENGSTFYCYIQIFVRTPTDETLELDALPSDTVKELKEKIHARNICAFHSISFKGNKLDNNSRLSDIGAKNGCTFYCCIQIFVRTLTNETLEFDIFLSDTVKELKEKVDARNNCSFGIKFKGNKLDDSHKLSNIGIENGCTLFCCDQYNQIFIKTPINGTVELNVLLSDTVMELKQKIQTRVGSSIHRISFEGNELNDNCRLSDARIKSGSTLYCFIQIFVKTLTGKTLTFQVCLSDTVGYVKRLIQNTDGIPIDQQHMIFAGQQLGDHCKLSDYNIQNESTLHLVTRLRG</sequence>
<feature type="non-terminal residue" evidence="1">
    <location>
        <position position="1"/>
    </location>
</feature>
<gene>
    <name evidence="1" type="ORF">DHETER_LOCUS1944</name>
</gene>